<dbReference type="EMBL" id="JAGTPX010000020">
    <property type="protein sequence ID" value="MBR8671327.1"/>
    <property type="molecule type" value="Genomic_DNA"/>
</dbReference>
<dbReference type="RefSeq" id="WP_212120390.1">
    <property type="nucleotide sequence ID" value="NZ_JAGTPX020000021.1"/>
</dbReference>
<protein>
    <submittedName>
        <fullName evidence="1">Uncharacterized protein</fullName>
    </submittedName>
</protein>
<evidence type="ECO:0000313" key="1">
    <source>
        <dbReference type="EMBL" id="MBR8671327.1"/>
    </source>
</evidence>
<sequence length="98" mass="11696">MEYTVFNVRIPGKELVFRHTAANVSEFISIRDDLIIDAFGIQAVRKADIISVELNPVPYRFAYFEIHNEWPGNEQKLWKWFYSLPEDERKAITERYQD</sequence>
<accession>A0A941GJN9</accession>
<gene>
    <name evidence="1" type="ORF">KD144_17455</name>
</gene>
<reference evidence="1" key="1">
    <citation type="submission" date="2021-04" db="EMBL/GenBank/DDBJ databases">
        <title>Genomic analysis of electroactive and textile dye degrading Bacillus circulans strain: DC10 isolated from constructed wetland-microbial fuel cells treating textile dye wastewaters.</title>
        <authorList>
            <person name="Patel D.U."/>
            <person name="Desai C.R."/>
        </authorList>
    </citation>
    <scope>NUCLEOTIDE SEQUENCE</scope>
    <source>
        <strain evidence="1">DC10</strain>
    </source>
</reference>
<name>A0A941GJN9_NIACI</name>
<proteinExistence type="predicted"/>
<comment type="caution">
    <text evidence="1">The sequence shown here is derived from an EMBL/GenBank/DDBJ whole genome shotgun (WGS) entry which is preliminary data.</text>
</comment>
<organism evidence="1">
    <name type="scientific">Niallia circulans</name>
    <name type="common">Bacillus circulans</name>
    <dbReference type="NCBI Taxonomy" id="1397"/>
    <lineage>
        <taxon>Bacteria</taxon>
        <taxon>Bacillati</taxon>
        <taxon>Bacillota</taxon>
        <taxon>Bacilli</taxon>
        <taxon>Bacillales</taxon>
        <taxon>Bacillaceae</taxon>
        <taxon>Niallia</taxon>
    </lineage>
</organism>
<dbReference type="AlphaFoldDB" id="A0A941GJN9"/>